<keyword evidence="5" id="KW-1185">Reference proteome</keyword>
<name>A0A9J7AXS4_9PROT</name>
<protein>
    <submittedName>
        <fullName evidence="4">Ubiquinol-cytochrome C chaperone family protein</fullName>
    </submittedName>
</protein>
<dbReference type="Proteomes" id="UP001060336">
    <property type="component" value="Chromosome"/>
</dbReference>
<proteinExistence type="inferred from homology"/>
<gene>
    <name evidence="4" type="ORF">NUH88_00675</name>
</gene>
<dbReference type="EMBL" id="CP102480">
    <property type="protein sequence ID" value="UUX50221.1"/>
    <property type="molecule type" value="Genomic_DNA"/>
</dbReference>
<dbReference type="PANTHER" id="PTHR12184">
    <property type="entry name" value="UBIQUINOL-CYTOCHROME C REDUCTASE COMPLEX ASSEMBLY FACTOR 1 FAMILY MEMBER"/>
    <property type="match status" value="1"/>
</dbReference>
<reference evidence="4" key="1">
    <citation type="submission" date="2022-08" db="EMBL/GenBank/DDBJ databases">
        <title>Nisaea acidiphila sp. nov., isolated from a marine algal debris and emended description of the genus Nisaea Urios et al. 2008.</title>
        <authorList>
            <person name="Kwon K."/>
        </authorList>
    </citation>
    <scope>NUCLEOTIDE SEQUENCE</scope>
    <source>
        <strain evidence="4">MEBiC11861</strain>
    </source>
</reference>
<dbReference type="PANTHER" id="PTHR12184:SF1">
    <property type="entry name" value="UBIQUINOL-CYTOCHROME-C REDUCTASE COMPLEX ASSEMBLY FACTOR 1"/>
    <property type="match status" value="1"/>
</dbReference>
<comment type="similarity">
    <text evidence="2">Belongs to the UPF0174 family.</text>
</comment>
<dbReference type="InterPro" id="IPR014569">
    <property type="entry name" value="Ubq_cyt-c_CBP3-rel"/>
</dbReference>
<dbReference type="KEGG" id="naci:NUH88_00675"/>
<evidence type="ECO:0000313" key="4">
    <source>
        <dbReference type="EMBL" id="UUX50221.1"/>
    </source>
</evidence>
<dbReference type="PIRSF" id="PIRSF032079">
    <property type="entry name" value="UCP032079"/>
    <property type="match status" value="1"/>
</dbReference>
<organism evidence="4 5">
    <name type="scientific">Nisaea acidiphila</name>
    <dbReference type="NCBI Taxonomy" id="1862145"/>
    <lineage>
        <taxon>Bacteria</taxon>
        <taxon>Pseudomonadati</taxon>
        <taxon>Pseudomonadota</taxon>
        <taxon>Alphaproteobacteria</taxon>
        <taxon>Rhodospirillales</taxon>
        <taxon>Thalassobaculaceae</taxon>
        <taxon>Nisaea</taxon>
    </lineage>
</organism>
<sequence length="179" mass="19514">MFSRFFRRSASADAAAKAYDSIVEQSRHPDFYTRYGVADTLDGRFDLLVLHTSLVLIRLKGEEGESEAFAQALFDTLFTDMDQSLREIGVSDMSIGKKVKQMGRAFYGRLEAYEAGLSVAENEGTAVLSDALARNLFRSGEEAAADVGEMASYTLRQAAHLAAQDSVSIAHGQLTFAAP</sequence>
<evidence type="ECO:0000256" key="2">
    <source>
        <dbReference type="ARBA" id="ARBA00006436"/>
    </source>
</evidence>
<evidence type="ECO:0000259" key="3">
    <source>
        <dbReference type="Pfam" id="PF03981"/>
    </source>
</evidence>
<dbReference type="InterPro" id="IPR021150">
    <property type="entry name" value="Ubiq_cyt_c_chap"/>
</dbReference>
<evidence type="ECO:0000256" key="1">
    <source>
        <dbReference type="ARBA" id="ARBA00006407"/>
    </source>
</evidence>
<dbReference type="AlphaFoldDB" id="A0A9J7AXS4"/>
<dbReference type="Pfam" id="PF03981">
    <property type="entry name" value="Ubiq_cyt_C_chap"/>
    <property type="match status" value="1"/>
</dbReference>
<dbReference type="InterPro" id="IPR007129">
    <property type="entry name" value="Ubiqinol_cyt_c_chaperone_CPB3"/>
</dbReference>
<feature type="domain" description="Ubiquinol-cytochrome c chaperone" evidence="3">
    <location>
        <begin position="34"/>
        <end position="176"/>
    </location>
</feature>
<evidence type="ECO:0000313" key="5">
    <source>
        <dbReference type="Proteomes" id="UP001060336"/>
    </source>
</evidence>
<dbReference type="RefSeq" id="WP_257769329.1">
    <property type="nucleotide sequence ID" value="NZ_CP102480.1"/>
</dbReference>
<accession>A0A9J7AXS4</accession>
<comment type="similarity">
    <text evidence="1">Belongs to the CBP3 family.</text>
</comment>